<dbReference type="AlphaFoldDB" id="A0A1I0V183"/>
<keyword evidence="3" id="KW-1185">Reference proteome</keyword>
<dbReference type="RefSeq" id="WP_090037531.1">
    <property type="nucleotide sequence ID" value="NZ_FOKI01000001.1"/>
</dbReference>
<evidence type="ECO:0000313" key="2">
    <source>
        <dbReference type="EMBL" id="SFA69807.1"/>
    </source>
</evidence>
<dbReference type="EMBL" id="FOKI01000001">
    <property type="protein sequence ID" value="SFA69807.1"/>
    <property type="molecule type" value="Genomic_DNA"/>
</dbReference>
<keyword evidence="1" id="KW-0175">Coiled coil</keyword>
<accession>A0A1I0V183</accession>
<feature type="coiled-coil region" evidence="1">
    <location>
        <begin position="38"/>
        <end position="72"/>
    </location>
</feature>
<organism evidence="2 3">
    <name type="scientific">Clostridium frigidicarnis</name>
    <dbReference type="NCBI Taxonomy" id="84698"/>
    <lineage>
        <taxon>Bacteria</taxon>
        <taxon>Bacillati</taxon>
        <taxon>Bacillota</taxon>
        <taxon>Clostridia</taxon>
        <taxon>Eubacteriales</taxon>
        <taxon>Clostridiaceae</taxon>
        <taxon>Clostridium</taxon>
    </lineage>
</organism>
<reference evidence="2 3" key="1">
    <citation type="submission" date="2016-10" db="EMBL/GenBank/DDBJ databases">
        <authorList>
            <person name="de Groot N.N."/>
        </authorList>
    </citation>
    <scope>NUCLEOTIDE SEQUENCE [LARGE SCALE GENOMIC DNA]</scope>
    <source>
        <strain evidence="2 3">DSM 12271</strain>
    </source>
</reference>
<name>A0A1I0V183_9CLOT</name>
<evidence type="ECO:0000256" key="1">
    <source>
        <dbReference type="SAM" id="Coils"/>
    </source>
</evidence>
<gene>
    <name evidence="2" type="ORF">SAMN04488528_100165</name>
</gene>
<protein>
    <submittedName>
        <fullName evidence="2">Uncharacterized protein</fullName>
    </submittedName>
</protein>
<proteinExistence type="predicted"/>
<dbReference type="OrthoDB" id="1938377at2"/>
<evidence type="ECO:0000313" key="3">
    <source>
        <dbReference type="Proteomes" id="UP000198619"/>
    </source>
</evidence>
<sequence length="133" mass="15740">MDKKYTEEDYCDIYSKKLCDNCGKCLEDAGIDIRAIKIEDIAKDLEENKVLEEELKAEFENLRLENEDNEEDYMEDESIDLDSYVDEPLDNEEYEDAFEHIEYLEDLDISDEDSLDEMTDELFPGVRVLKKKK</sequence>
<dbReference type="Proteomes" id="UP000198619">
    <property type="component" value="Unassembled WGS sequence"/>
</dbReference>